<dbReference type="SMART" id="SM00271">
    <property type="entry name" value="DnaJ"/>
    <property type="match status" value="1"/>
</dbReference>
<dbReference type="AlphaFoldDB" id="A0A537J158"/>
<dbReference type="PROSITE" id="PS50076">
    <property type="entry name" value="DNAJ_2"/>
    <property type="match status" value="1"/>
</dbReference>
<dbReference type="PRINTS" id="PR00625">
    <property type="entry name" value="JDOMAIN"/>
</dbReference>
<dbReference type="InterPro" id="IPR002939">
    <property type="entry name" value="DnaJ_C"/>
</dbReference>
<name>A0A537J158_9BACT</name>
<dbReference type="InterPro" id="IPR001623">
    <property type="entry name" value="DnaJ_domain"/>
</dbReference>
<reference evidence="7 8" key="1">
    <citation type="journal article" date="2019" name="Nat. Microbiol.">
        <title>Mediterranean grassland soil C-N compound turnover is dependent on rainfall and depth, and is mediated by genomically divergent microorganisms.</title>
        <authorList>
            <person name="Diamond S."/>
            <person name="Andeer P.F."/>
            <person name="Li Z."/>
            <person name="Crits-Christoph A."/>
            <person name="Burstein D."/>
            <person name="Anantharaman K."/>
            <person name="Lane K.R."/>
            <person name="Thomas B.C."/>
            <person name="Pan C."/>
            <person name="Northen T.R."/>
            <person name="Banfield J.F."/>
        </authorList>
    </citation>
    <scope>NUCLEOTIDE SEQUENCE [LARGE SCALE GENOMIC DNA]</scope>
    <source>
        <strain evidence="7">NP_8</strain>
    </source>
</reference>
<evidence type="ECO:0000313" key="7">
    <source>
        <dbReference type="EMBL" id="TMI77273.1"/>
    </source>
</evidence>
<keyword evidence="1" id="KW-0479">Metal-binding</keyword>
<feature type="domain" description="J" evidence="6">
    <location>
        <begin position="5"/>
        <end position="69"/>
    </location>
</feature>
<evidence type="ECO:0000256" key="1">
    <source>
        <dbReference type="ARBA" id="ARBA00022723"/>
    </source>
</evidence>
<dbReference type="Pfam" id="PF00226">
    <property type="entry name" value="DnaJ"/>
    <property type="match status" value="1"/>
</dbReference>
<keyword evidence="3" id="KW-0863">Zinc-finger</keyword>
<evidence type="ECO:0000256" key="2">
    <source>
        <dbReference type="ARBA" id="ARBA00022737"/>
    </source>
</evidence>
<keyword evidence="4" id="KW-0862">Zinc</keyword>
<dbReference type="PANTHER" id="PTHR43096:SF52">
    <property type="entry name" value="DNAJ HOMOLOG 1, MITOCHONDRIAL-RELATED"/>
    <property type="match status" value="1"/>
</dbReference>
<comment type="caution">
    <text evidence="7">The sequence shown here is derived from an EMBL/GenBank/DDBJ whole genome shotgun (WGS) entry which is preliminary data.</text>
</comment>
<dbReference type="Gene3D" id="1.10.287.110">
    <property type="entry name" value="DnaJ domain"/>
    <property type="match status" value="1"/>
</dbReference>
<dbReference type="EMBL" id="VBAP01000004">
    <property type="protein sequence ID" value="TMI77273.1"/>
    <property type="molecule type" value="Genomic_DNA"/>
</dbReference>
<dbReference type="Gene3D" id="2.60.260.20">
    <property type="entry name" value="Urease metallochaperone UreE, N-terminal domain"/>
    <property type="match status" value="2"/>
</dbReference>
<dbReference type="Pfam" id="PF01556">
    <property type="entry name" value="DnaJ_C"/>
    <property type="match status" value="1"/>
</dbReference>
<sequence>MEFKDYYKVLGVDRNADQKAISVAYRQLARQYHPDVNKAAGAEEKFKEINEAYQVLGDADRRARYDQMFEAYQHGGMDWQQIFGRGATQTPGGWTVTFGGEGLEDLLGGLGGFSDFFKQFFGEEYGGTRRRGGTGVDDLLREQGGRAPAESSIAVTLEEAFAGARKSFAVQLNGTTRRFDVTIPKGVRSGQRIRLPGALDGNDLYLTVQVEPHPHFERRDDDVVIEVPVTASEAALGATIEVPTLEGKVEMTIPPGTQSGQTFRLRGQGMPRSGGRRGDQLVRVKVVVPAKSTPKEKQLFEELAKLRKENPRAYLGCK</sequence>
<dbReference type="CDD" id="cd10747">
    <property type="entry name" value="DnaJ_C"/>
    <property type="match status" value="1"/>
</dbReference>
<dbReference type="GO" id="GO:0005737">
    <property type="term" value="C:cytoplasm"/>
    <property type="evidence" value="ECO:0007669"/>
    <property type="project" value="TreeGrafter"/>
</dbReference>
<organism evidence="7 8">
    <name type="scientific">Candidatus Segetimicrobium genomatis</name>
    <dbReference type="NCBI Taxonomy" id="2569760"/>
    <lineage>
        <taxon>Bacteria</taxon>
        <taxon>Bacillati</taxon>
        <taxon>Candidatus Sysuimicrobiota</taxon>
        <taxon>Candidatus Sysuimicrobiia</taxon>
        <taxon>Candidatus Sysuimicrobiales</taxon>
        <taxon>Candidatus Segetimicrobiaceae</taxon>
        <taxon>Candidatus Segetimicrobium</taxon>
    </lineage>
</organism>
<gene>
    <name evidence="7" type="ORF">E6H05_00335</name>
</gene>
<dbReference type="SUPFAM" id="SSF46565">
    <property type="entry name" value="Chaperone J-domain"/>
    <property type="match status" value="1"/>
</dbReference>
<dbReference type="InterPro" id="IPR018253">
    <property type="entry name" value="DnaJ_domain_CS"/>
</dbReference>
<dbReference type="InterPro" id="IPR008971">
    <property type="entry name" value="HSP40/DnaJ_pept-bd"/>
</dbReference>
<protein>
    <submittedName>
        <fullName evidence="7">J domain-containing protein</fullName>
    </submittedName>
</protein>
<dbReference type="FunFam" id="2.60.260.20:FF:000005">
    <property type="entry name" value="Chaperone protein dnaJ 1, mitochondrial"/>
    <property type="match status" value="1"/>
</dbReference>
<dbReference type="GO" id="GO:0042026">
    <property type="term" value="P:protein refolding"/>
    <property type="evidence" value="ECO:0007669"/>
    <property type="project" value="TreeGrafter"/>
</dbReference>
<dbReference type="CDD" id="cd06257">
    <property type="entry name" value="DnaJ"/>
    <property type="match status" value="1"/>
</dbReference>
<evidence type="ECO:0000313" key="8">
    <source>
        <dbReference type="Proteomes" id="UP000318834"/>
    </source>
</evidence>
<dbReference type="GO" id="GO:0008270">
    <property type="term" value="F:zinc ion binding"/>
    <property type="evidence" value="ECO:0007669"/>
    <property type="project" value="UniProtKB-KW"/>
</dbReference>
<dbReference type="PANTHER" id="PTHR43096">
    <property type="entry name" value="DNAJ HOMOLOG 1, MITOCHONDRIAL-RELATED"/>
    <property type="match status" value="1"/>
</dbReference>
<evidence type="ECO:0000259" key="6">
    <source>
        <dbReference type="PROSITE" id="PS50076"/>
    </source>
</evidence>
<dbReference type="PROSITE" id="PS00636">
    <property type="entry name" value="DNAJ_1"/>
    <property type="match status" value="1"/>
</dbReference>
<dbReference type="InterPro" id="IPR036869">
    <property type="entry name" value="J_dom_sf"/>
</dbReference>
<proteinExistence type="predicted"/>
<evidence type="ECO:0000256" key="3">
    <source>
        <dbReference type="ARBA" id="ARBA00022771"/>
    </source>
</evidence>
<evidence type="ECO:0000256" key="4">
    <source>
        <dbReference type="ARBA" id="ARBA00022833"/>
    </source>
</evidence>
<accession>A0A537J158</accession>
<keyword evidence="2" id="KW-0677">Repeat</keyword>
<dbReference type="Proteomes" id="UP000318834">
    <property type="component" value="Unassembled WGS sequence"/>
</dbReference>
<evidence type="ECO:0000256" key="5">
    <source>
        <dbReference type="ARBA" id="ARBA00023186"/>
    </source>
</evidence>
<keyword evidence="5" id="KW-0143">Chaperone</keyword>
<dbReference type="GO" id="GO:0051082">
    <property type="term" value="F:unfolded protein binding"/>
    <property type="evidence" value="ECO:0007669"/>
    <property type="project" value="InterPro"/>
</dbReference>
<dbReference type="SUPFAM" id="SSF49493">
    <property type="entry name" value="HSP40/DnaJ peptide-binding domain"/>
    <property type="match status" value="2"/>
</dbReference>